<dbReference type="Proteomes" id="UP001589858">
    <property type="component" value="Unassembled WGS sequence"/>
</dbReference>
<evidence type="ECO:0000313" key="2">
    <source>
        <dbReference type="EMBL" id="MFC0686405.1"/>
    </source>
</evidence>
<proteinExistence type="predicted"/>
<gene>
    <name evidence="2" type="ORF">ACFFF8_17610</name>
</gene>
<dbReference type="Pfam" id="PF10124">
    <property type="entry name" value="Mu-like_gpT"/>
    <property type="match status" value="1"/>
</dbReference>
<sequence>MAQKVTVALLQTLGVSFNALFQGGLGQVESQWQSLATLVPSSTGSNEYGWLGKFPKMREWFGDRVVHGMEAHGYAIKNRDFELTIGVDRNDIEDDNLGLYSPLFTEMGMSAASHPDELVWELWQEAFDTECYDGQNFFDTDHPVKAADGSQTSVSNMQAGAGPAWYLIDDTRALKPVIFQRRKSANFVAKDALTDDNVFNRKEFNYGIDCRDNVGFGFWQFAYGSKATLDGDNYGAARAAMRNMKGDYGRKLGIRPKTLVVPPSLEKKGLQLINATNDAAGASNVWSGTAKLMVADWLDG</sequence>
<reference evidence="2 3" key="1">
    <citation type="submission" date="2024-09" db="EMBL/GenBank/DDBJ databases">
        <authorList>
            <person name="Sun Q."/>
            <person name="Mori K."/>
        </authorList>
    </citation>
    <scope>NUCLEOTIDE SEQUENCE [LARGE SCALE GENOMIC DNA]</scope>
    <source>
        <strain evidence="2 3">CICC 11035S</strain>
    </source>
</reference>
<keyword evidence="3" id="KW-1185">Reference proteome</keyword>
<evidence type="ECO:0000313" key="3">
    <source>
        <dbReference type="Proteomes" id="UP001589858"/>
    </source>
</evidence>
<dbReference type="RefSeq" id="WP_267223854.1">
    <property type="nucleotide sequence ID" value="NZ_JAPCWC010000028.1"/>
</dbReference>
<evidence type="ECO:0000259" key="1">
    <source>
        <dbReference type="Pfam" id="PF10124"/>
    </source>
</evidence>
<feature type="domain" description="Bacteriophage Mu GpT" evidence="1">
    <location>
        <begin position="10"/>
        <end position="298"/>
    </location>
</feature>
<protein>
    <submittedName>
        <fullName evidence="2">Mu-like prophage major head subunit gpT family protein</fullName>
    </submittedName>
</protein>
<dbReference type="EMBL" id="JBHLTM010000067">
    <property type="protein sequence ID" value="MFC0686405.1"/>
    <property type="molecule type" value="Genomic_DNA"/>
</dbReference>
<name>A0ABV6SAX9_9SPHN</name>
<dbReference type="InterPro" id="IPR018774">
    <property type="entry name" value="Phage_Mu_GpT"/>
</dbReference>
<accession>A0ABV6SAX9</accession>
<comment type="caution">
    <text evidence="2">The sequence shown here is derived from an EMBL/GenBank/DDBJ whole genome shotgun (WGS) entry which is preliminary data.</text>
</comment>
<organism evidence="2 3">
    <name type="scientific">Novosphingobium clariflavum</name>
    <dbReference type="NCBI Taxonomy" id="2029884"/>
    <lineage>
        <taxon>Bacteria</taxon>
        <taxon>Pseudomonadati</taxon>
        <taxon>Pseudomonadota</taxon>
        <taxon>Alphaproteobacteria</taxon>
        <taxon>Sphingomonadales</taxon>
        <taxon>Sphingomonadaceae</taxon>
        <taxon>Novosphingobium</taxon>
    </lineage>
</organism>